<dbReference type="KEGG" id="spu:115925269"/>
<dbReference type="SUPFAM" id="SSF52047">
    <property type="entry name" value="RNI-like"/>
    <property type="match status" value="1"/>
</dbReference>
<dbReference type="InParanoid" id="A0A7M7P1D3"/>
<proteinExistence type="predicted"/>
<dbReference type="Gene3D" id="3.80.10.10">
    <property type="entry name" value="Ribonuclease Inhibitor"/>
    <property type="match status" value="1"/>
</dbReference>
<dbReference type="OrthoDB" id="10186520at2759"/>
<dbReference type="AlphaFoldDB" id="A0A7M7P1D3"/>
<sequence length="176" mass="19639">MIDICSFHDDFYKEIADRASSSRIQKFIISSLDLHVDQSASCCLGKFLGLLPHMTHLEICSCSFHGDFYKEIADQASSSQIQTVNLDFSGNHYLPEQSQSAFKQLAKFLYSLPCLTTLEIKDNVCLPDDFFTELASLAASSQVIRKVSAQAVETCMDVEAPLLLFTNFHTVVKLAK</sequence>
<dbReference type="EnsemblMetazoa" id="XM_030988916">
    <property type="protein sequence ID" value="XP_030844776"/>
    <property type="gene ID" value="LOC115925269"/>
</dbReference>
<reference evidence="2" key="1">
    <citation type="submission" date="2015-02" db="EMBL/GenBank/DDBJ databases">
        <title>Genome sequencing for Strongylocentrotus purpuratus.</title>
        <authorList>
            <person name="Murali S."/>
            <person name="Liu Y."/>
            <person name="Vee V."/>
            <person name="English A."/>
            <person name="Wang M."/>
            <person name="Skinner E."/>
            <person name="Han Y."/>
            <person name="Muzny D.M."/>
            <person name="Worley K.C."/>
            <person name="Gibbs R.A."/>
        </authorList>
    </citation>
    <scope>NUCLEOTIDE SEQUENCE</scope>
</reference>
<dbReference type="PANTHER" id="PTHR24407">
    <property type="entry name" value="PROTEIN KINASE DOMAIN-CONTAINING PROTEIN"/>
    <property type="match status" value="1"/>
</dbReference>
<dbReference type="Proteomes" id="UP000007110">
    <property type="component" value="Unassembled WGS sequence"/>
</dbReference>
<evidence type="ECO:0000313" key="1">
    <source>
        <dbReference type="EnsemblMetazoa" id="XP_030844776"/>
    </source>
</evidence>
<keyword evidence="2" id="KW-1185">Reference proteome</keyword>
<organism evidence="1 2">
    <name type="scientific">Strongylocentrotus purpuratus</name>
    <name type="common">Purple sea urchin</name>
    <dbReference type="NCBI Taxonomy" id="7668"/>
    <lineage>
        <taxon>Eukaryota</taxon>
        <taxon>Metazoa</taxon>
        <taxon>Echinodermata</taxon>
        <taxon>Eleutherozoa</taxon>
        <taxon>Echinozoa</taxon>
        <taxon>Echinoidea</taxon>
        <taxon>Euechinoidea</taxon>
        <taxon>Echinacea</taxon>
        <taxon>Camarodonta</taxon>
        <taxon>Echinidea</taxon>
        <taxon>Strongylocentrotidae</taxon>
        <taxon>Strongylocentrotus</taxon>
    </lineage>
</organism>
<dbReference type="GeneID" id="115925269"/>
<accession>A0A7M7P1D3</accession>
<dbReference type="PANTHER" id="PTHR24407:SF14">
    <property type="entry name" value="SIR2-LIKE DOMAIN-CONTAINING PROTEIN"/>
    <property type="match status" value="1"/>
</dbReference>
<reference evidence="1" key="2">
    <citation type="submission" date="2021-01" db="UniProtKB">
        <authorList>
            <consortium name="EnsemblMetazoa"/>
        </authorList>
    </citation>
    <scope>IDENTIFICATION</scope>
</reference>
<dbReference type="RefSeq" id="XP_030844776.1">
    <property type="nucleotide sequence ID" value="XM_030988916.1"/>
</dbReference>
<dbReference type="InterPro" id="IPR032675">
    <property type="entry name" value="LRR_dom_sf"/>
</dbReference>
<evidence type="ECO:0000313" key="2">
    <source>
        <dbReference type="Proteomes" id="UP000007110"/>
    </source>
</evidence>
<name>A0A7M7P1D3_STRPU</name>
<protein>
    <submittedName>
        <fullName evidence="1">Uncharacterized protein</fullName>
    </submittedName>
</protein>